<organism evidence="2 3">
    <name type="scientific">Agromyces albus</name>
    <dbReference type="NCBI Taxonomy" id="205332"/>
    <lineage>
        <taxon>Bacteria</taxon>
        <taxon>Bacillati</taxon>
        <taxon>Actinomycetota</taxon>
        <taxon>Actinomycetes</taxon>
        <taxon>Micrococcales</taxon>
        <taxon>Microbacteriaceae</taxon>
        <taxon>Agromyces</taxon>
    </lineage>
</organism>
<dbReference type="OrthoDB" id="4999369at2"/>
<reference evidence="2 3" key="1">
    <citation type="submission" date="2019-01" db="EMBL/GenBank/DDBJ databases">
        <title>Agromyces.</title>
        <authorList>
            <person name="Li J."/>
        </authorList>
    </citation>
    <scope>NUCLEOTIDE SEQUENCE [LARGE SCALE GENOMIC DNA]</scope>
    <source>
        <strain evidence="2 3">DSM 15934</strain>
    </source>
</reference>
<comment type="caution">
    <text evidence="2">The sequence shown here is derived from an EMBL/GenBank/DDBJ whole genome shotgun (WGS) entry which is preliminary data.</text>
</comment>
<proteinExistence type="predicted"/>
<gene>
    <name evidence="2" type="ORF">ESP51_05815</name>
</gene>
<protein>
    <submittedName>
        <fullName evidence="2">Uncharacterized protein</fullName>
    </submittedName>
</protein>
<evidence type="ECO:0000313" key="2">
    <source>
        <dbReference type="EMBL" id="RXZ72130.1"/>
    </source>
</evidence>
<feature type="region of interest" description="Disordered" evidence="1">
    <location>
        <begin position="1"/>
        <end position="21"/>
    </location>
</feature>
<dbReference type="EMBL" id="SDPN01000007">
    <property type="protein sequence ID" value="RXZ72130.1"/>
    <property type="molecule type" value="Genomic_DNA"/>
</dbReference>
<keyword evidence="3" id="KW-1185">Reference proteome</keyword>
<dbReference type="AlphaFoldDB" id="A0A4Q2L5D7"/>
<accession>A0A4Q2L5D7</accession>
<sequence>MTIATVPREQQLPPVRPGELPLDLIENLPSGDAAGPDASDADLLGPGFAEIQANLQAWLRHWAPQRIPAFTSVRDVVPAGSRGRSALQSAPTQPDGAVRITASVYDPPNRDGGPLSWSRNWASLVELPPAPETGRLYYRFRVSSRLVLDGAAALSLVSTSLNFGIVADASTSSPFSVPGFATPLVRPLVGVQCRPDTETDASQVIEGSIAVRKGETPAMAFVIGTDVLFSDGWIRVHEGSSTWIGPADPGASGIVEYRFAPAAMLRLFDGVRS</sequence>
<dbReference type="RefSeq" id="WP_129519950.1">
    <property type="nucleotide sequence ID" value="NZ_SDPN01000007.1"/>
</dbReference>
<dbReference type="Proteomes" id="UP000293865">
    <property type="component" value="Unassembled WGS sequence"/>
</dbReference>
<evidence type="ECO:0000256" key="1">
    <source>
        <dbReference type="SAM" id="MobiDB-lite"/>
    </source>
</evidence>
<name>A0A4Q2L5D7_9MICO</name>
<evidence type="ECO:0000313" key="3">
    <source>
        <dbReference type="Proteomes" id="UP000293865"/>
    </source>
</evidence>